<accession>A0A9Q3P9P6</accession>
<organism evidence="1 2">
    <name type="scientific">Austropuccinia psidii MF-1</name>
    <dbReference type="NCBI Taxonomy" id="1389203"/>
    <lineage>
        <taxon>Eukaryota</taxon>
        <taxon>Fungi</taxon>
        <taxon>Dikarya</taxon>
        <taxon>Basidiomycota</taxon>
        <taxon>Pucciniomycotina</taxon>
        <taxon>Pucciniomycetes</taxon>
        <taxon>Pucciniales</taxon>
        <taxon>Sphaerophragmiaceae</taxon>
        <taxon>Austropuccinia</taxon>
    </lineage>
</organism>
<dbReference type="Proteomes" id="UP000765509">
    <property type="component" value="Unassembled WGS sequence"/>
</dbReference>
<dbReference type="EMBL" id="AVOT02057690">
    <property type="protein sequence ID" value="MBW0551751.1"/>
    <property type="molecule type" value="Genomic_DNA"/>
</dbReference>
<dbReference type="AlphaFoldDB" id="A0A9Q3P9P6"/>
<gene>
    <name evidence="1" type="ORF">O181_091466</name>
</gene>
<proteinExistence type="predicted"/>
<sequence>MLRWQITILVYEGNMNIVHKSDNIYNNADELSSWALHNKPNNPDYVPKNKEPQIPIEGINISYEGTEFLERVRESYKKDKNFHILTSLLDKYLKDGAFANLLDDIWKKSYDNSRFHLFDGILYYRSPHTCVMVLWGRMLIYPILLECHEKRYSGHFSEKEQWKELIHVLGVHLG</sequence>
<evidence type="ECO:0000313" key="2">
    <source>
        <dbReference type="Proteomes" id="UP000765509"/>
    </source>
</evidence>
<protein>
    <submittedName>
        <fullName evidence="1">Uncharacterized protein</fullName>
    </submittedName>
</protein>
<keyword evidence="2" id="KW-1185">Reference proteome</keyword>
<name>A0A9Q3P9P6_9BASI</name>
<reference evidence="1" key="1">
    <citation type="submission" date="2021-03" db="EMBL/GenBank/DDBJ databases">
        <title>Draft genome sequence of rust myrtle Austropuccinia psidii MF-1, a brazilian biotype.</title>
        <authorList>
            <person name="Quecine M.C."/>
            <person name="Pachon D.M.R."/>
            <person name="Bonatelli M.L."/>
            <person name="Correr F.H."/>
            <person name="Franceschini L.M."/>
            <person name="Leite T.F."/>
            <person name="Margarido G.R.A."/>
            <person name="Almeida C.A."/>
            <person name="Ferrarezi J.A."/>
            <person name="Labate C.A."/>
        </authorList>
    </citation>
    <scope>NUCLEOTIDE SEQUENCE</scope>
    <source>
        <strain evidence="1">MF-1</strain>
    </source>
</reference>
<comment type="caution">
    <text evidence="1">The sequence shown here is derived from an EMBL/GenBank/DDBJ whole genome shotgun (WGS) entry which is preliminary data.</text>
</comment>
<evidence type="ECO:0000313" key="1">
    <source>
        <dbReference type="EMBL" id="MBW0551751.1"/>
    </source>
</evidence>